<proteinExistence type="predicted"/>
<sequence>MDQVLEYRRRWALSQLGAAPGMHSVNTATTAISNEHKNR</sequence>
<dbReference type="EMBL" id="FXTH01000011">
    <property type="protein sequence ID" value="SMO73389.1"/>
    <property type="molecule type" value="Genomic_DNA"/>
</dbReference>
<dbReference type="Proteomes" id="UP000317593">
    <property type="component" value="Unassembled WGS sequence"/>
</dbReference>
<protein>
    <submittedName>
        <fullName evidence="1">Uncharacterized protein</fullName>
    </submittedName>
</protein>
<evidence type="ECO:0000313" key="1">
    <source>
        <dbReference type="EMBL" id="SMO73389.1"/>
    </source>
</evidence>
<dbReference type="AlphaFoldDB" id="A0A521DNU0"/>
<accession>A0A521DNU0</accession>
<evidence type="ECO:0000313" key="2">
    <source>
        <dbReference type="Proteomes" id="UP000317593"/>
    </source>
</evidence>
<reference evidence="1 2" key="1">
    <citation type="submission" date="2017-05" db="EMBL/GenBank/DDBJ databases">
        <authorList>
            <person name="Varghese N."/>
            <person name="Submissions S."/>
        </authorList>
    </citation>
    <scope>NUCLEOTIDE SEQUENCE [LARGE SCALE GENOMIC DNA]</scope>
    <source>
        <strain evidence="1 2">DSM 21194</strain>
    </source>
</reference>
<organism evidence="1 2">
    <name type="scientific">Fodinibius sediminis</name>
    <dbReference type="NCBI Taxonomy" id="1214077"/>
    <lineage>
        <taxon>Bacteria</taxon>
        <taxon>Pseudomonadati</taxon>
        <taxon>Balneolota</taxon>
        <taxon>Balneolia</taxon>
        <taxon>Balneolales</taxon>
        <taxon>Balneolaceae</taxon>
        <taxon>Fodinibius</taxon>
    </lineage>
</organism>
<gene>
    <name evidence="1" type="ORF">SAMN06265218_11171</name>
</gene>
<name>A0A521DNU0_9BACT</name>
<keyword evidence="2" id="KW-1185">Reference proteome</keyword>